<feature type="non-terminal residue" evidence="1">
    <location>
        <position position="1"/>
    </location>
</feature>
<dbReference type="EMBL" id="KZ309327">
    <property type="protein sequence ID" value="KAG8238297.1"/>
    <property type="molecule type" value="Genomic_DNA"/>
</dbReference>
<proteinExistence type="predicted"/>
<organism evidence="1 2">
    <name type="scientific">Ladona fulva</name>
    <name type="common">Scarce chaser dragonfly</name>
    <name type="synonym">Libellula fulva</name>
    <dbReference type="NCBI Taxonomy" id="123851"/>
    <lineage>
        <taxon>Eukaryota</taxon>
        <taxon>Metazoa</taxon>
        <taxon>Ecdysozoa</taxon>
        <taxon>Arthropoda</taxon>
        <taxon>Hexapoda</taxon>
        <taxon>Insecta</taxon>
        <taxon>Pterygota</taxon>
        <taxon>Palaeoptera</taxon>
        <taxon>Odonata</taxon>
        <taxon>Epiprocta</taxon>
        <taxon>Anisoptera</taxon>
        <taxon>Libelluloidea</taxon>
        <taxon>Libellulidae</taxon>
        <taxon>Ladona</taxon>
    </lineage>
</organism>
<accession>A0A8K0P9P1</accession>
<dbReference type="Proteomes" id="UP000792457">
    <property type="component" value="Unassembled WGS sequence"/>
</dbReference>
<keyword evidence="2" id="KW-1185">Reference proteome</keyword>
<name>A0A8K0P9P1_LADFU</name>
<dbReference type="AlphaFoldDB" id="A0A8K0P9P1"/>
<reference evidence="1" key="1">
    <citation type="submission" date="2013-04" db="EMBL/GenBank/DDBJ databases">
        <authorList>
            <person name="Qu J."/>
            <person name="Murali S.C."/>
            <person name="Bandaranaike D."/>
            <person name="Bellair M."/>
            <person name="Blankenburg K."/>
            <person name="Chao H."/>
            <person name="Dinh H."/>
            <person name="Doddapaneni H."/>
            <person name="Downs B."/>
            <person name="Dugan-Rocha S."/>
            <person name="Elkadiri S."/>
            <person name="Gnanaolivu R.D."/>
            <person name="Hernandez B."/>
            <person name="Javaid M."/>
            <person name="Jayaseelan J.C."/>
            <person name="Lee S."/>
            <person name="Li M."/>
            <person name="Ming W."/>
            <person name="Munidasa M."/>
            <person name="Muniz J."/>
            <person name="Nguyen L."/>
            <person name="Ongeri F."/>
            <person name="Osuji N."/>
            <person name="Pu L.-L."/>
            <person name="Puazo M."/>
            <person name="Qu C."/>
            <person name="Quiroz J."/>
            <person name="Raj R."/>
            <person name="Weissenberger G."/>
            <person name="Xin Y."/>
            <person name="Zou X."/>
            <person name="Han Y."/>
            <person name="Richards S."/>
            <person name="Worley K."/>
            <person name="Muzny D."/>
            <person name="Gibbs R."/>
        </authorList>
    </citation>
    <scope>NUCLEOTIDE SEQUENCE</scope>
    <source>
        <strain evidence="1">Sampled in the wild</strain>
    </source>
</reference>
<protein>
    <submittedName>
        <fullName evidence="1">Uncharacterized protein</fullName>
    </submittedName>
</protein>
<sequence length="93" mass="11031">MELHGFERFVQYLRENILQERWYCDFVEGTLALHRDKYEELLWLEKEPRLATERDPKTLLEKAKNSPLELLLFEVAFGTEVLSSSVASKLWDA</sequence>
<reference evidence="1" key="2">
    <citation type="submission" date="2017-10" db="EMBL/GenBank/DDBJ databases">
        <title>Ladona fulva Genome sequencing and assembly.</title>
        <authorList>
            <person name="Murali S."/>
            <person name="Richards S."/>
            <person name="Bandaranaike D."/>
            <person name="Bellair M."/>
            <person name="Blankenburg K."/>
            <person name="Chao H."/>
            <person name="Dinh H."/>
            <person name="Doddapaneni H."/>
            <person name="Dugan-Rocha S."/>
            <person name="Elkadiri S."/>
            <person name="Gnanaolivu R."/>
            <person name="Hernandez B."/>
            <person name="Skinner E."/>
            <person name="Javaid M."/>
            <person name="Lee S."/>
            <person name="Li M."/>
            <person name="Ming W."/>
            <person name="Munidasa M."/>
            <person name="Muniz J."/>
            <person name="Nguyen L."/>
            <person name="Hughes D."/>
            <person name="Osuji N."/>
            <person name="Pu L.-L."/>
            <person name="Puazo M."/>
            <person name="Qu C."/>
            <person name="Quiroz J."/>
            <person name="Raj R."/>
            <person name="Weissenberger G."/>
            <person name="Xin Y."/>
            <person name="Zou X."/>
            <person name="Han Y."/>
            <person name="Worley K."/>
            <person name="Muzny D."/>
            <person name="Gibbs R."/>
        </authorList>
    </citation>
    <scope>NUCLEOTIDE SEQUENCE</scope>
    <source>
        <strain evidence="1">Sampled in the wild</strain>
    </source>
</reference>
<gene>
    <name evidence="1" type="ORF">J437_LFUL018256</name>
</gene>
<evidence type="ECO:0000313" key="2">
    <source>
        <dbReference type="Proteomes" id="UP000792457"/>
    </source>
</evidence>
<evidence type="ECO:0000313" key="1">
    <source>
        <dbReference type="EMBL" id="KAG8238297.1"/>
    </source>
</evidence>
<comment type="caution">
    <text evidence="1">The sequence shown here is derived from an EMBL/GenBank/DDBJ whole genome shotgun (WGS) entry which is preliminary data.</text>
</comment>